<dbReference type="InterPro" id="IPR022060">
    <property type="entry name" value="DUF3616"/>
</dbReference>
<evidence type="ECO:0000259" key="1">
    <source>
        <dbReference type="Pfam" id="PF12275"/>
    </source>
</evidence>
<accession>A0A158JBR5</accession>
<dbReference type="Proteomes" id="UP000054977">
    <property type="component" value="Unassembled WGS sequence"/>
</dbReference>
<protein>
    <recommendedName>
        <fullName evidence="1">DUF3616 domain-containing protein</fullName>
    </recommendedName>
</protein>
<evidence type="ECO:0000313" key="3">
    <source>
        <dbReference type="Proteomes" id="UP000054977"/>
    </source>
</evidence>
<name>A0A158JBR5_9BURK</name>
<dbReference type="EMBL" id="FCNW02000071">
    <property type="protein sequence ID" value="SAL65821.1"/>
    <property type="molecule type" value="Genomic_DNA"/>
</dbReference>
<keyword evidence="3" id="KW-1185">Reference proteome</keyword>
<dbReference type="RefSeq" id="WP_087670771.1">
    <property type="nucleotide sequence ID" value="NZ_FCNW02000071.1"/>
</dbReference>
<proteinExistence type="predicted"/>
<dbReference type="Pfam" id="PF12275">
    <property type="entry name" value="DUF3616"/>
    <property type="match status" value="1"/>
</dbReference>
<feature type="domain" description="DUF3616" evidence="1">
    <location>
        <begin position="30"/>
        <end position="346"/>
    </location>
</feature>
<dbReference type="STRING" id="326474.AWB65_06243"/>
<evidence type="ECO:0000313" key="2">
    <source>
        <dbReference type="EMBL" id="SAL65821.1"/>
    </source>
</evidence>
<dbReference type="OrthoDB" id="423529at2"/>
<dbReference type="AlphaFoldDB" id="A0A158JBR5"/>
<comment type="caution">
    <text evidence="2">The sequence shown here is derived from an EMBL/GenBank/DDBJ whole genome shotgun (WGS) entry which is preliminary data.</text>
</comment>
<reference evidence="2" key="1">
    <citation type="submission" date="2016-01" db="EMBL/GenBank/DDBJ databases">
        <authorList>
            <person name="Peeters C."/>
        </authorList>
    </citation>
    <scope>NUCLEOTIDE SEQUENCE [LARGE SCALE GENOMIC DNA]</scope>
    <source>
        <strain evidence="2">LMG 22934</strain>
    </source>
</reference>
<organism evidence="2 3">
    <name type="scientific">Caballeronia humi</name>
    <dbReference type="NCBI Taxonomy" id="326474"/>
    <lineage>
        <taxon>Bacteria</taxon>
        <taxon>Pseudomonadati</taxon>
        <taxon>Pseudomonadota</taxon>
        <taxon>Betaproteobacteria</taxon>
        <taxon>Burkholderiales</taxon>
        <taxon>Burkholderiaceae</taxon>
        <taxon>Caballeronia</taxon>
    </lineage>
</organism>
<gene>
    <name evidence="2" type="ORF">AWB65_06243</name>
</gene>
<sequence>MSDVIRNATSASGIHLHIDAVTVKKLTTSLSAIEQVGNSVWLAGDESKSLARLTLSQGVDYDKQANFPLGDFFPALQRKINQEMDLEALSWDEVNSRLWFVGSHSLRRKDIEAENGAPVDAISRALGKTDRQENRYVLGSVQLGEGAAGPYTEPIATSAAAIPFDKDTSSLIELLRQDAALAPFLGIPSKENGFDIEGLAVGQGRLFLGLRGPVIRGLASVLEFRIADGKDVVLNADDAGAAPYRHHLLDLAGLGVRDLCVQGNDLLVLAGPTMKLDGPIRVYRWADALGGEARPLTCLFGIAVGEGTDHAEGIALFRQDAQTRLIVVYDSPADVRLNGGEYYTADLFDLEAPST</sequence>